<organism evidence="1 2">
    <name type="scientific">Rothia amarae</name>
    <dbReference type="NCBI Taxonomy" id="169480"/>
    <lineage>
        <taxon>Bacteria</taxon>
        <taxon>Bacillati</taxon>
        <taxon>Actinomycetota</taxon>
        <taxon>Actinomycetes</taxon>
        <taxon>Micrococcales</taxon>
        <taxon>Micrococcaceae</taxon>
        <taxon>Rothia</taxon>
    </lineage>
</organism>
<evidence type="ECO:0000313" key="1">
    <source>
        <dbReference type="EMBL" id="QNV40689.1"/>
    </source>
</evidence>
<reference evidence="1 2" key="1">
    <citation type="submission" date="2020-09" db="EMBL/GenBank/DDBJ databases">
        <title>Investigation of environmental microbe.</title>
        <authorList>
            <person name="Ou Y."/>
            <person name="Kang Q."/>
        </authorList>
    </citation>
    <scope>NUCLEOTIDE SEQUENCE [LARGE SCALE GENOMIC DNA]</scope>
    <source>
        <strain evidence="1 2">KJZ-9</strain>
    </source>
</reference>
<sequence length="170" mass="17864">MSLVRKLARPLLASSFVLSGVDRLKNSNDYSHLEKAISLASKSAPQLVVLKGKEQLLGQGLAATQVAAGSLFALGKLPRLSSVVLLATGATNAYVEYAATEANTKEDKKARTRSALTNGSLLGAIAITAVDTDGNPSLVWRANKLGNTIAKKSGQITSDLKDKSDDIFSH</sequence>
<gene>
    <name evidence="1" type="ORF">IDM48_04625</name>
</gene>
<dbReference type="AlphaFoldDB" id="A0A7H2BLZ3"/>
<dbReference type="EMBL" id="CP061538">
    <property type="protein sequence ID" value="QNV40689.1"/>
    <property type="molecule type" value="Genomic_DNA"/>
</dbReference>
<name>A0A7H2BLZ3_9MICC</name>
<proteinExistence type="predicted"/>
<protein>
    <submittedName>
        <fullName evidence="1">DoxX family membrane protein</fullName>
    </submittedName>
</protein>
<evidence type="ECO:0000313" key="2">
    <source>
        <dbReference type="Proteomes" id="UP000516421"/>
    </source>
</evidence>
<accession>A0A7H2BLZ3</accession>
<dbReference type="Proteomes" id="UP000516421">
    <property type="component" value="Chromosome"/>
</dbReference>
<dbReference type="RefSeq" id="WP_190618285.1">
    <property type="nucleotide sequence ID" value="NZ_CP061538.1"/>
</dbReference>
<dbReference type="KEGG" id="rama:IDM48_04625"/>
<keyword evidence="2" id="KW-1185">Reference proteome</keyword>